<keyword evidence="2" id="KW-1185">Reference proteome</keyword>
<feature type="compositionally biased region" description="Acidic residues" evidence="1">
    <location>
        <begin position="207"/>
        <end position="222"/>
    </location>
</feature>
<feature type="region of interest" description="Disordered" evidence="1">
    <location>
        <begin position="191"/>
        <end position="240"/>
    </location>
</feature>
<organism evidence="2 3">
    <name type="scientific">Spinacia oleracea</name>
    <name type="common">Spinach</name>
    <dbReference type="NCBI Taxonomy" id="3562"/>
    <lineage>
        <taxon>Eukaryota</taxon>
        <taxon>Viridiplantae</taxon>
        <taxon>Streptophyta</taxon>
        <taxon>Embryophyta</taxon>
        <taxon>Tracheophyta</taxon>
        <taxon>Spermatophyta</taxon>
        <taxon>Magnoliopsida</taxon>
        <taxon>eudicotyledons</taxon>
        <taxon>Gunneridae</taxon>
        <taxon>Pentapetalae</taxon>
        <taxon>Caryophyllales</taxon>
        <taxon>Chenopodiaceae</taxon>
        <taxon>Chenopodioideae</taxon>
        <taxon>Anserineae</taxon>
        <taxon>Spinacia</taxon>
    </lineage>
</organism>
<evidence type="ECO:0008006" key="4">
    <source>
        <dbReference type="Google" id="ProtNLM"/>
    </source>
</evidence>
<evidence type="ECO:0000256" key="1">
    <source>
        <dbReference type="SAM" id="MobiDB-lite"/>
    </source>
</evidence>
<dbReference type="GeneID" id="130461796"/>
<dbReference type="PANTHER" id="PTHR33233:SF17">
    <property type="entry name" value="DUF4283 DOMAIN-CONTAINING PROTEIN"/>
    <property type="match status" value="1"/>
</dbReference>
<dbReference type="PANTHER" id="PTHR33233">
    <property type="entry name" value="ENDONUCLEASE/EXONUCLEASE/PHOSPHATASE"/>
    <property type="match status" value="1"/>
</dbReference>
<proteinExistence type="predicted"/>
<protein>
    <recommendedName>
        <fullName evidence="4">DUF4283 domain-containing protein</fullName>
    </recommendedName>
</protein>
<reference evidence="2" key="1">
    <citation type="journal article" date="2021" name="Nat. Commun.">
        <title>Genomic analyses provide insights into spinach domestication and the genetic basis of agronomic traits.</title>
        <authorList>
            <person name="Cai X."/>
            <person name="Sun X."/>
            <person name="Xu C."/>
            <person name="Sun H."/>
            <person name="Wang X."/>
            <person name="Ge C."/>
            <person name="Zhang Z."/>
            <person name="Wang Q."/>
            <person name="Fei Z."/>
            <person name="Jiao C."/>
            <person name="Wang Q."/>
        </authorList>
    </citation>
    <scope>NUCLEOTIDE SEQUENCE [LARGE SCALE GENOMIC DNA]</scope>
    <source>
        <strain evidence="2">cv. Varoflay</strain>
    </source>
</reference>
<sequence length="240" mass="26739">MSGGPYTFFSRPIIIKHWSSDFDLYEEVLRVIPLWIRLPNLPLNCWSCDSLSRIGSLLGVPVCADDCTTKQQRVSFARLLVEMDVTGELREHIWIEDISGNVFKQKVQYDWRPTYCHQCQMPGHNCEAVNYTHHQPTRKETQKVKKVWVPKKQQPVVAGAPTPASTPLNQPVAVTHSGADAGWRVATKSTRNRGVPVPTSNTFCTLVEDDSDTPNTDDDIDGDTAVGQGDGIVLPPDPLC</sequence>
<reference evidence="3" key="2">
    <citation type="submission" date="2025-08" db="UniProtKB">
        <authorList>
            <consortium name="RefSeq"/>
        </authorList>
    </citation>
    <scope>IDENTIFICATION</scope>
    <source>
        <tissue evidence="3">Leaf</tissue>
    </source>
</reference>
<evidence type="ECO:0000313" key="2">
    <source>
        <dbReference type="Proteomes" id="UP000813463"/>
    </source>
</evidence>
<dbReference type="RefSeq" id="XP_056685988.1">
    <property type="nucleotide sequence ID" value="XM_056830010.1"/>
</dbReference>
<gene>
    <name evidence="3" type="primary">LOC130461796</name>
</gene>
<accession>A0ABM3QRL0</accession>
<name>A0ABM3QRL0_SPIOL</name>
<evidence type="ECO:0000313" key="3">
    <source>
        <dbReference type="RefSeq" id="XP_056685988.1"/>
    </source>
</evidence>
<dbReference type="Proteomes" id="UP000813463">
    <property type="component" value="Chromosome 5"/>
</dbReference>